<keyword evidence="2" id="KW-1185">Reference proteome</keyword>
<proteinExistence type="predicted"/>
<dbReference type="EMBL" id="JAWWNJ010000005">
    <property type="protein sequence ID" value="KAK7055830.1"/>
    <property type="molecule type" value="Genomic_DNA"/>
</dbReference>
<protein>
    <submittedName>
        <fullName evidence="1">Uncharacterized protein</fullName>
    </submittedName>
</protein>
<evidence type="ECO:0000313" key="1">
    <source>
        <dbReference type="EMBL" id="KAK7055830.1"/>
    </source>
</evidence>
<gene>
    <name evidence="1" type="ORF">R3P38DRAFT_3304904</name>
</gene>
<organism evidence="1 2">
    <name type="scientific">Favolaschia claudopus</name>
    <dbReference type="NCBI Taxonomy" id="2862362"/>
    <lineage>
        <taxon>Eukaryota</taxon>
        <taxon>Fungi</taxon>
        <taxon>Dikarya</taxon>
        <taxon>Basidiomycota</taxon>
        <taxon>Agaricomycotina</taxon>
        <taxon>Agaricomycetes</taxon>
        <taxon>Agaricomycetidae</taxon>
        <taxon>Agaricales</taxon>
        <taxon>Marasmiineae</taxon>
        <taxon>Mycenaceae</taxon>
        <taxon>Favolaschia</taxon>
    </lineage>
</organism>
<name>A0AAW0DWH6_9AGAR</name>
<dbReference type="Proteomes" id="UP001362999">
    <property type="component" value="Unassembled WGS sequence"/>
</dbReference>
<accession>A0AAW0DWH6</accession>
<reference evidence="1 2" key="1">
    <citation type="journal article" date="2024" name="J Genomics">
        <title>Draft genome sequencing and assembly of Favolaschia claudopus CIRM-BRFM 2984 isolated from oak limbs.</title>
        <authorList>
            <person name="Navarro D."/>
            <person name="Drula E."/>
            <person name="Chaduli D."/>
            <person name="Cazenave R."/>
            <person name="Ahrendt S."/>
            <person name="Wang J."/>
            <person name="Lipzen A."/>
            <person name="Daum C."/>
            <person name="Barry K."/>
            <person name="Grigoriev I.V."/>
            <person name="Favel A."/>
            <person name="Rosso M.N."/>
            <person name="Martin F."/>
        </authorList>
    </citation>
    <scope>NUCLEOTIDE SEQUENCE [LARGE SCALE GENOMIC DNA]</scope>
    <source>
        <strain evidence="1 2">CIRM-BRFM 2984</strain>
    </source>
</reference>
<dbReference type="AlphaFoldDB" id="A0AAW0DWH6"/>
<comment type="caution">
    <text evidence="1">The sequence shown here is derived from an EMBL/GenBank/DDBJ whole genome shotgun (WGS) entry which is preliminary data.</text>
</comment>
<evidence type="ECO:0000313" key="2">
    <source>
        <dbReference type="Proteomes" id="UP001362999"/>
    </source>
</evidence>
<sequence>MFQPFERFSQFYPGLILWCDPHSAEMENTATPPNTPYDRKNQNQPTLRPCLVVAVNEEERLIRVARFCANQPHDTRQWVPIESPPSLVWRPQAWIWVGSPATVRMILNDAKTMHPHKDTAYLTPDIAQTNYRNYCVHRQNFLNIVGSASSSQHAPHGVGASSTTQYYMQQDSTSPYAQYPANANHSVRSSQVTAIANAAATANYTANVQGYHPETFSTLVPQHVVVPTGFTETNPAAPGWWRNPETGWYWSAKEGLLPPRH</sequence>